<feature type="transmembrane region" description="Helical" evidence="8">
    <location>
        <begin position="297"/>
        <end position="317"/>
    </location>
</feature>
<dbReference type="Pfam" id="PF02386">
    <property type="entry name" value="TrkH"/>
    <property type="match status" value="2"/>
</dbReference>
<feature type="transmembrane region" description="Helical" evidence="8">
    <location>
        <begin position="171"/>
        <end position="194"/>
    </location>
</feature>
<dbReference type="PANTHER" id="PTHR31064:SF38">
    <property type="entry name" value="CATION TRANSPORTER HKT1_4-RELATED"/>
    <property type="match status" value="1"/>
</dbReference>
<dbReference type="GO" id="GO:0008324">
    <property type="term" value="F:monoatomic cation transmembrane transporter activity"/>
    <property type="evidence" value="ECO:0007669"/>
    <property type="project" value="InterPro"/>
</dbReference>
<evidence type="ECO:0000313" key="10">
    <source>
        <dbReference type="Proteomes" id="UP000095767"/>
    </source>
</evidence>
<dbReference type="EMBL" id="LWDX02056587">
    <property type="protein sequence ID" value="OEL18442.1"/>
    <property type="molecule type" value="Genomic_DNA"/>
</dbReference>
<keyword evidence="7 8" id="KW-0472">Membrane</keyword>
<evidence type="ECO:0000256" key="4">
    <source>
        <dbReference type="ARBA" id="ARBA00022692"/>
    </source>
</evidence>
<dbReference type="InterPro" id="IPR051143">
    <property type="entry name" value="TrkH_K-transport"/>
</dbReference>
<keyword evidence="6" id="KW-0406">Ion transport</keyword>
<dbReference type="GO" id="GO:0098662">
    <property type="term" value="P:inorganic cation transmembrane transport"/>
    <property type="evidence" value="ECO:0007669"/>
    <property type="project" value="UniProtKB-ARBA"/>
</dbReference>
<feature type="transmembrane region" description="Helical" evidence="8">
    <location>
        <begin position="108"/>
        <end position="129"/>
    </location>
</feature>
<evidence type="ECO:0000313" key="9">
    <source>
        <dbReference type="EMBL" id="OEL18442.1"/>
    </source>
</evidence>
<dbReference type="PANTHER" id="PTHR31064">
    <property type="entry name" value="POTASSIUM TRANSPORT PROTEIN DDB_G0292412-RELATED"/>
    <property type="match status" value="1"/>
</dbReference>
<keyword evidence="4 8" id="KW-0812">Transmembrane</keyword>
<dbReference type="InterPro" id="IPR003445">
    <property type="entry name" value="Cat_transpt"/>
</dbReference>
<evidence type="ECO:0000256" key="2">
    <source>
        <dbReference type="ARBA" id="ARBA00010864"/>
    </source>
</evidence>
<dbReference type="GO" id="GO:0030001">
    <property type="term" value="P:metal ion transport"/>
    <property type="evidence" value="ECO:0007669"/>
    <property type="project" value="UniProtKB-ARBA"/>
</dbReference>
<proteinExistence type="inferred from homology"/>
<comment type="subcellular location">
    <subcellularLocation>
        <location evidence="1">Membrane</location>
        <topology evidence="1">Multi-pass membrane protein</topology>
    </subcellularLocation>
</comment>
<feature type="transmembrane region" description="Helical" evidence="8">
    <location>
        <begin position="782"/>
        <end position="802"/>
    </location>
</feature>
<reference evidence="9 10" key="1">
    <citation type="submission" date="2016-09" db="EMBL/GenBank/DDBJ databases">
        <title>The draft genome of Dichanthelium oligosanthes: A C3 panicoid grass species.</title>
        <authorList>
            <person name="Studer A.J."/>
            <person name="Schnable J.C."/>
            <person name="Brutnell T.P."/>
        </authorList>
    </citation>
    <scope>NUCLEOTIDE SEQUENCE [LARGE SCALE GENOMIC DNA]</scope>
    <source>
        <strain evidence="10">cv. Kellogg 1175</strain>
        <tissue evidence="9">Leaf</tissue>
    </source>
</reference>
<evidence type="ECO:0000256" key="7">
    <source>
        <dbReference type="ARBA" id="ARBA00023136"/>
    </source>
</evidence>
<dbReference type="AlphaFoldDB" id="A0A1E5UZV1"/>
<comment type="caution">
    <text evidence="9">The sequence shown here is derived from an EMBL/GenBank/DDBJ whole genome shotgun (WGS) entry which is preliminary data.</text>
</comment>
<protein>
    <submittedName>
        <fullName evidence="9">Putative cation transporter HKT7</fullName>
    </submittedName>
</protein>
<gene>
    <name evidence="9" type="ORF">BAE44_0020539</name>
</gene>
<evidence type="ECO:0000256" key="8">
    <source>
        <dbReference type="SAM" id="Phobius"/>
    </source>
</evidence>
<evidence type="ECO:0000256" key="3">
    <source>
        <dbReference type="ARBA" id="ARBA00022448"/>
    </source>
</evidence>
<feature type="transmembrane region" description="Helical" evidence="8">
    <location>
        <begin position="596"/>
        <end position="616"/>
    </location>
</feature>
<feature type="transmembrane region" description="Helical" evidence="8">
    <location>
        <begin position="1047"/>
        <end position="1069"/>
    </location>
</feature>
<keyword evidence="5 8" id="KW-1133">Transmembrane helix</keyword>
<organism evidence="9 10">
    <name type="scientific">Dichanthelium oligosanthes</name>
    <dbReference type="NCBI Taxonomy" id="888268"/>
    <lineage>
        <taxon>Eukaryota</taxon>
        <taxon>Viridiplantae</taxon>
        <taxon>Streptophyta</taxon>
        <taxon>Embryophyta</taxon>
        <taxon>Tracheophyta</taxon>
        <taxon>Spermatophyta</taxon>
        <taxon>Magnoliopsida</taxon>
        <taxon>Liliopsida</taxon>
        <taxon>Poales</taxon>
        <taxon>Poaceae</taxon>
        <taxon>PACMAD clade</taxon>
        <taxon>Panicoideae</taxon>
        <taxon>Panicodae</taxon>
        <taxon>Paniceae</taxon>
        <taxon>Dichantheliinae</taxon>
        <taxon>Dichanthelium</taxon>
    </lineage>
</organism>
<evidence type="ECO:0000256" key="1">
    <source>
        <dbReference type="ARBA" id="ARBA00004141"/>
    </source>
</evidence>
<evidence type="ECO:0000256" key="5">
    <source>
        <dbReference type="ARBA" id="ARBA00022989"/>
    </source>
</evidence>
<feature type="transmembrane region" description="Helical" evidence="8">
    <location>
        <begin position="524"/>
        <end position="546"/>
    </location>
</feature>
<keyword evidence="10" id="KW-1185">Reference proteome</keyword>
<feature type="transmembrane region" description="Helical" evidence="8">
    <location>
        <begin position="931"/>
        <end position="949"/>
    </location>
</feature>
<name>A0A1E5UZV1_9POAL</name>
<feature type="transmembrane region" description="Helical" evidence="8">
    <location>
        <begin position="658"/>
        <end position="678"/>
    </location>
</feature>
<evidence type="ECO:0000256" key="6">
    <source>
        <dbReference type="ARBA" id="ARBA00023065"/>
    </source>
</evidence>
<dbReference type="OrthoDB" id="9999863at2759"/>
<feature type="transmembrane region" description="Helical" evidence="8">
    <location>
        <begin position="871"/>
        <end position="894"/>
    </location>
</feature>
<dbReference type="GO" id="GO:0005886">
    <property type="term" value="C:plasma membrane"/>
    <property type="evidence" value="ECO:0007669"/>
    <property type="project" value="TreeGrafter"/>
</dbReference>
<feature type="transmembrane region" description="Helical" evidence="8">
    <location>
        <begin position="260"/>
        <end position="285"/>
    </location>
</feature>
<feature type="transmembrane region" description="Helical" evidence="8">
    <location>
        <begin position="446"/>
        <end position="463"/>
    </location>
</feature>
<sequence>MQEHSPSPYYIYIQVGRSSQALEPQNAHAHIALARPTMAGAHKLGELLHHFHRRSAAVLDRAMSLVCSLSKAYAQHQVTERVARSRRALRCSDGQMWRRAVPARLSSLLVHVAYFVAISCVGWGLLSALKVRAPYRRPRGIDMFFTAVSAATVSSMSTVEMEVFSNGQLLALTALMFIGGEVFISLVGLASKWFKLRKQIINRSQRVESHNDIELETPAAIGAEAADADADSSSITTTVTEEYNIPVDAKMLRCNAVRSLFYIVLAILMVVHVVGAVAVAAYMYAAPGARQTLRRKALNVWTFAVFTTVSTFSSCGYMPTNENMMVFSRDVPLQLLLVPQALVGNTLFPPLLAACVWAAAAATRREDLAEVARKGREATGYYHLLPARRCWMLAGTVAWFIAAQVALVCAMEWGGALRGLSAGEKVANALFLAVNSRHTGESTLDLSTLAPAILVLFVLMMYLPPYTTWFPFEENSTTRDHSTESQGIRLLKSTVLSQLSYLTIFVIAICITERRKLKEDPLNFNVLSIMVEVVSAYGNVGFSMGYSCSRQINPDQLCTDKWTGFAGRWSDSGKLILIIVMFFGRLKKFSMKGGKAWKLIRLIYFMSASFIGFLALKNLTPQHKPTPRSLDLIFTSVSTLTVSSMATVEMEDFSDQQLWVLILLMLLGGEVFTSMLGLHLNRANTYDVIQKRLPSTCRDIEFVDSVNRSCRNNMEDIHPEATTSHKQVPECKSMNQNYCNILVRVVAGYFVGGIIFSSLSIIAYIWTDSDTKYLLKSKNIKIWTFSVFTAVSSFVNCGFTPVNDNMAIFRKKSGLLLLVIPQILAGNTLFTPLLRLSIWALGRIRRREEYTYILQYPVETGYTHMQQQKNAINLVLTAVGVILLQVMFLCYFGWDSKPLEGLNWFQKLVCTLFQSVNTRHAGEAVIDISNLSPAILVLFALFMSAARIFKEKVQKLLGLLSMKLSTLYRCLTQFITHSFWCLVFQSNPFAVQLIYFMAISFAGFLALKNLNPHGKPVPRDLDLIFTSVSTATVSSMSTIQMEDLSDQQLWVLILLMLLGGEVFTSMLELRFNNAKANKEEVSWSGLRWISRETEFSISANDADQINMECGQSEAVISQNQANAISKNSISKFPSMYLAVYVCCLQLQSSNTHFFFHSAYGNVGYSLGYNCEKLMKPDANCKAASYGFVGWWTDKGKLIIILVMFIGRLKKFIIKEEKLECAFTTPHQRVEDA</sequence>
<dbReference type="STRING" id="888268.A0A1E5UZV1"/>
<feature type="transmembrane region" description="Helical" evidence="8">
    <location>
        <begin position="566"/>
        <end position="584"/>
    </location>
</feature>
<feature type="transmembrane region" description="Helical" evidence="8">
    <location>
        <begin position="391"/>
        <end position="411"/>
    </location>
</feature>
<accession>A0A1E5UZV1</accession>
<feature type="transmembrane region" description="Helical" evidence="8">
    <location>
        <begin position="741"/>
        <end position="766"/>
    </location>
</feature>
<comment type="similarity">
    <text evidence="2">Belongs to the TrkH potassium transport family. HKT (TC 2.A.38.3) subfamily.</text>
</comment>
<dbReference type="Proteomes" id="UP000095767">
    <property type="component" value="Unassembled WGS sequence"/>
</dbReference>
<keyword evidence="3" id="KW-0813">Transport</keyword>